<reference evidence="1 2" key="1">
    <citation type="journal article" date="2016" name="Nat. Commun.">
        <title>Thousands of microbial genomes shed light on interconnected biogeochemical processes in an aquifer system.</title>
        <authorList>
            <person name="Anantharaman K."/>
            <person name="Brown C.T."/>
            <person name="Hug L.A."/>
            <person name="Sharon I."/>
            <person name="Castelle C.J."/>
            <person name="Probst A.J."/>
            <person name="Thomas B.C."/>
            <person name="Singh A."/>
            <person name="Wilkins M.J."/>
            <person name="Karaoz U."/>
            <person name="Brodie E.L."/>
            <person name="Williams K.H."/>
            <person name="Hubbard S.S."/>
            <person name="Banfield J.F."/>
        </authorList>
    </citation>
    <scope>NUCLEOTIDE SEQUENCE [LARGE SCALE GENOMIC DNA]</scope>
</reference>
<dbReference type="EMBL" id="MGFJ01000002">
    <property type="protein sequence ID" value="OGM03214.1"/>
    <property type="molecule type" value="Genomic_DNA"/>
</dbReference>
<name>A0A1F7WK67_9BACT</name>
<dbReference type="STRING" id="1802471.A2115_02810"/>
<dbReference type="Proteomes" id="UP000176198">
    <property type="component" value="Unassembled WGS sequence"/>
</dbReference>
<sequence>MERYVAENISKAIFLRDQIKKAGLADGCFPVSMQALGGDIHIQDILSSSTEQVKFKVAIQQKGLTWDWVIHTRGGVSPKDFSDLLEFRFPSHEAEGQFMGHFCGITELSGQNSRSRESACHKAQG</sequence>
<accession>A0A1F7WK67</accession>
<organism evidence="1 2">
    <name type="scientific">Candidatus Woesebacteria bacterium GWA1_41_8</name>
    <dbReference type="NCBI Taxonomy" id="1802471"/>
    <lineage>
        <taxon>Bacteria</taxon>
        <taxon>Candidatus Woeseibacteriota</taxon>
    </lineage>
</organism>
<dbReference type="AlphaFoldDB" id="A0A1F7WK67"/>
<evidence type="ECO:0000313" key="2">
    <source>
        <dbReference type="Proteomes" id="UP000176198"/>
    </source>
</evidence>
<proteinExistence type="predicted"/>
<gene>
    <name evidence="1" type="ORF">A2115_02810</name>
</gene>
<protein>
    <submittedName>
        <fullName evidence="1">Uncharacterized protein</fullName>
    </submittedName>
</protein>
<comment type="caution">
    <text evidence="1">The sequence shown here is derived from an EMBL/GenBank/DDBJ whole genome shotgun (WGS) entry which is preliminary data.</text>
</comment>
<evidence type="ECO:0000313" key="1">
    <source>
        <dbReference type="EMBL" id="OGM03214.1"/>
    </source>
</evidence>